<evidence type="ECO:0000313" key="7">
    <source>
        <dbReference type="EMBL" id="MDE8651501.1"/>
    </source>
</evidence>
<evidence type="ECO:0000256" key="1">
    <source>
        <dbReference type="ARBA" id="ARBA00001917"/>
    </source>
</evidence>
<dbReference type="PROSITE" id="PS51349">
    <property type="entry name" value="FMN_HYDROXY_ACID_DH_2"/>
    <property type="match status" value="1"/>
</dbReference>
<evidence type="ECO:0000256" key="5">
    <source>
        <dbReference type="ARBA" id="ARBA00024042"/>
    </source>
</evidence>
<keyword evidence="2" id="KW-0285">Flavoprotein</keyword>
<dbReference type="Gene3D" id="3.20.20.70">
    <property type="entry name" value="Aldolase class I"/>
    <property type="match status" value="1"/>
</dbReference>
<comment type="cofactor">
    <cofactor evidence="1">
        <name>FMN</name>
        <dbReference type="ChEBI" id="CHEBI:58210"/>
    </cofactor>
</comment>
<keyword evidence="4" id="KW-0560">Oxidoreductase</keyword>
<reference evidence="7 8" key="1">
    <citation type="submission" date="2023-03" db="EMBL/GenBank/DDBJ databases">
        <title>NovoSphingobium album sp. nov. isolated from polycyclic aromatic hydrocarbons- and heavy-metal polluted soil.</title>
        <authorList>
            <person name="Liu Z."/>
            <person name="Wang K."/>
        </authorList>
    </citation>
    <scope>NUCLEOTIDE SEQUENCE [LARGE SCALE GENOMIC DNA]</scope>
    <source>
        <strain evidence="7 8">H3SJ31-1</strain>
    </source>
</reference>
<comment type="similarity">
    <text evidence="5">Belongs to the FMN-dependent alpha-hydroxy acid dehydrogenase family.</text>
</comment>
<dbReference type="Proteomes" id="UP001216253">
    <property type="component" value="Unassembled WGS sequence"/>
</dbReference>
<evidence type="ECO:0000256" key="3">
    <source>
        <dbReference type="ARBA" id="ARBA00022643"/>
    </source>
</evidence>
<dbReference type="InterPro" id="IPR037396">
    <property type="entry name" value="FMN_HAD"/>
</dbReference>
<dbReference type="InterPro" id="IPR000262">
    <property type="entry name" value="FMN-dep_DH"/>
</dbReference>
<dbReference type="CDD" id="cd02809">
    <property type="entry name" value="alpha_hydroxyacid_oxid_FMN"/>
    <property type="match status" value="1"/>
</dbReference>
<dbReference type="PANTHER" id="PTHR10578:SF107">
    <property type="entry name" value="2-HYDROXYACID OXIDASE 1"/>
    <property type="match status" value="1"/>
</dbReference>
<dbReference type="PIRSF" id="PIRSF000138">
    <property type="entry name" value="Al-hdrx_acd_dh"/>
    <property type="match status" value="1"/>
</dbReference>
<dbReference type="RefSeq" id="WP_275227598.1">
    <property type="nucleotide sequence ID" value="NZ_JARESE010000019.1"/>
</dbReference>
<dbReference type="Pfam" id="PF01070">
    <property type="entry name" value="FMN_dh"/>
    <property type="match status" value="1"/>
</dbReference>
<keyword evidence="8" id="KW-1185">Reference proteome</keyword>
<dbReference type="EMBL" id="JARESE010000019">
    <property type="protein sequence ID" value="MDE8651501.1"/>
    <property type="molecule type" value="Genomic_DNA"/>
</dbReference>
<name>A0ABT5WN77_9SPHN</name>
<evidence type="ECO:0000313" key="8">
    <source>
        <dbReference type="Proteomes" id="UP001216253"/>
    </source>
</evidence>
<accession>A0ABT5WN77</accession>
<feature type="domain" description="FMN hydroxy acid dehydrogenase" evidence="6">
    <location>
        <begin position="12"/>
        <end position="376"/>
    </location>
</feature>
<keyword evidence="3" id="KW-0288">FMN</keyword>
<comment type="caution">
    <text evidence="7">The sequence shown here is derived from an EMBL/GenBank/DDBJ whole genome shotgun (WGS) entry which is preliminary data.</text>
</comment>
<evidence type="ECO:0000259" key="6">
    <source>
        <dbReference type="PROSITE" id="PS51349"/>
    </source>
</evidence>
<protein>
    <submittedName>
        <fullName evidence="7">Alpha-hydroxy acid oxidase</fullName>
    </submittedName>
</protein>
<dbReference type="InterPro" id="IPR013785">
    <property type="entry name" value="Aldolase_TIM"/>
</dbReference>
<dbReference type="PANTHER" id="PTHR10578">
    <property type="entry name" value="S -2-HYDROXY-ACID OXIDASE-RELATED"/>
    <property type="match status" value="1"/>
</dbReference>
<organism evidence="7 8">
    <name type="scientific">Novosphingobium album</name>
    <name type="common">ex Liu et al. 2023</name>
    <dbReference type="NCBI Taxonomy" id="3031130"/>
    <lineage>
        <taxon>Bacteria</taxon>
        <taxon>Pseudomonadati</taxon>
        <taxon>Pseudomonadota</taxon>
        <taxon>Alphaproteobacteria</taxon>
        <taxon>Sphingomonadales</taxon>
        <taxon>Sphingomonadaceae</taxon>
        <taxon>Novosphingobium</taxon>
    </lineage>
</organism>
<gene>
    <name evidence="7" type="ORF">PYV00_07190</name>
</gene>
<proteinExistence type="inferred from homology"/>
<dbReference type="InterPro" id="IPR012133">
    <property type="entry name" value="Alpha-hydoxy_acid_DH_FMN"/>
</dbReference>
<dbReference type="SUPFAM" id="SSF51395">
    <property type="entry name" value="FMN-linked oxidoreductases"/>
    <property type="match status" value="1"/>
</dbReference>
<evidence type="ECO:0000256" key="4">
    <source>
        <dbReference type="ARBA" id="ARBA00023002"/>
    </source>
</evidence>
<sequence length="379" mass="39512">MTGPAPLPPLTMIPDSLRSLRDYERQAEAHMPAASWRHVQSGAGAETTLAANRAQFDRHRLVPRALADMRGATTGLDLFGLRHAAPILLAPVAYHRLAHPDGELATVSAATALETTMVVSTLSSVPLEDIAARARAVASELAMAPPPLWFQLYLQPDRGHTAELVRRAEAAGYQVLVFTVDAGVKRSGFALPPGVDAANLRGMPVLSQSASVAGGRMIFGTALLDAAPTWESLDWLRGITRLPIVVKGLLSPADARMAAGRGADGIIVSNHGGRVLDGLATPLDVLPAMAEAVDGKVPLLLDSGVREATDVLKALALGARAVLIGRPQIHALAVAGMQGVAHALHILRTELELAMAQVGCPSLAAIARGDLLMGSGSNA</sequence>
<evidence type="ECO:0000256" key="2">
    <source>
        <dbReference type="ARBA" id="ARBA00022630"/>
    </source>
</evidence>